<dbReference type="Pfam" id="PF04149">
    <property type="entry name" value="DUF397"/>
    <property type="match status" value="1"/>
</dbReference>
<keyword evidence="3" id="KW-1185">Reference proteome</keyword>
<dbReference type="EMBL" id="QZFU01000006">
    <property type="protein sequence ID" value="RJO79913.1"/>
    <property type="molecule type" value="Genomic_DNA"/>
</dbReference>
<proteinExistence type="predicted"/>
<accession>A0A3A4KQD4</accession>
<feature type="domain" description="DUF397" evidence="1">
    <location>
        <begin position="8"/>
        <end position="60"/>
    </location>
</feature>
<name>A0A3A4KQD4_9NOCA</name>
<organism evidence="2 3">
    <name type="scientific">Nocardia panacis</name>
    <dbReference type="NCBI Taxonomy" id="2340916"/>
    <lineage>
        <taxon>Bacteria</taxon>
        <taxon>Bacillati</taxon>
        <taxon>Actinomycetota</taxon>
        <taxon>Actinomycetes</taxon>
        <taxon>Mycobacteriales</taxon>
        <taxon>Nocardiaceae</taxon>
        <taxon>Nocardia</taxon>
    </lineage>
</organism>
<dbReference type="OrthoDB" id="4299240at2"/>
<evidence type="ECO:0000259" key="1">
    <source>
        <dbReference type="Pfam" id="PF04149"/>
    </source>
</evidence>
<sequence>MNTNRKLGWFKSSYSDGQSACVEVNWLAADAIGVRDSKNPTGPALTFAPGAWDGLLASVRGHQFH</sequence>
<evidence type="ECO:0000313" key="2">
    <source>
        <dbReference type="EMBL" id="RJO79913.1"/>
    </source>
</evidence>
<dbReference type="RefSeq" id="WP_120037037.1">
    <property type="nucleotide sequence ID" value="NZ_QZFU01000006.1"/>
</dbReference>
<dbReference type="InterPro" id="IPR007278">
    <property type="entry name" value="DUF397"/>
</dbReference>
<gene>
    <name evidence="2" type="ORF">D5S18_01215</name>
</gene>
<dbReference type="Proteomes" id="UP000266677">
    <property type="component" value="Unassembled WGS sequence"/>
</dbReference>
<evidence type="ECO:0000313" key="3">
    <source>
        <dbReference type="Proteomes" id="UP000266677"/>
    </source>
</evidence>
<dbReference type="AlphaFoldDB" id="A0A3A4KQD4"/>
<comment type="caution">
    <text evidence="2">The sequence shown here is derived from an EMBL/GenBank/DDBJ whole genome shotgun (WGS) entry which is preliminary data.</text>
</comment>
<reference evidence="2 3" key="1">
    <citation type="submission" date="2018-09" db="EMBL/GenBank/DDBJ databases">
        <title>YIM PH21274 draft genome.</title>
        <authorList>
            <person name="Miao C."/>
        </authorList>
    </citation>
    <scope>NUCLEOTIDE SEQUENCE [LARGE SCALE GENOMIC DNA]</scope>
    <source>
        <strain evidence="2 3">YIM PH 21724</strain>
    </source>
</reference>
<protein>
    <submittedName>
        <fullName evidence="2">DUF397 domain-containing protein</fullName>
    </submittedName>
</protein>